<evidence type="ECO:0000256" key="6">
    <source>
        <dbReference type="ARBA" id="ARBA00023136"/>
    </source>
</evidence>
<evidence type="ECO:0000256" key="5">
    <source>
        <dbReference type="ARBA" id="ARBA00022989"/>
    </source>
</evidence>
<comment type="caution">
    <text evidence="8">The sequence shown here is derived from an EMBL/GenBank/DDBJ whole genome shotgun (WGS) entry which is preliminary data.</text>
</comment>
<dbReference type="AlphaFoldDB" id="A0A7Z0QU67"/>
<comment type="similarity">
    <text evidence="2">Belongs to the UPF0410 family.</text>
</comment>
<dbReference type="PANTHER" id="PTHR33884:SF3">
    <property type="entry name" value="UPF0410 PROTEIN YMGE"/>
    <property type="match status" value="1"/>
</dbReference>
<evidence type="ECO:0000313" key="8">
    <source>
        <dbReference type="EMBL" id="NYZ63498.1"/>
    </source>
</evidence>
<feature type="transmembrane region" description="Helical" evidence="7">
    <location>
        <begin position="64"/>
        <end position="85"/>
    </location>
</feature>
<dbReference type="GO" id="GO:0005886">
    <property type="term" value="C:plasma membrane"/>
    <property type="evidence" value="ECO:0007669"/>
    <property type="project" value="UniProtKB-SubCell"/>
</dbReference>
<dbReference type="EMBL" id="JACCJZ010000019">
    <property type="protein sequence ID" value="NYZ63498.1"/>
    <property type="molecule type" value="Genomic_DNA"/>
</dbReference>
<evidence type="ECO:0000256" key="2">
    <source>
        <dbReference type="ARBA" id="ARBA00011006"/>
    </source>
</evidence>
<dbReference type="PANTHER" id="PTHR33884">
    <property type="entry name" value="UPF0410 PROTEIN YMGE"/>
    <property type="match status" value="1"/>
</dbReference>
<keyword evidence="5 7" id="KW-1133">Transmembrane helix</keyword>
<dbReference type="Pfam" id="PF04226">
    <property type="entry name" value="Transgly_assoc"/>
    <property type="match status" value="1"/>
</dbReference>
<keyword evidence="6 7" id="KW-0472">Membrane</keyword>
<accession>A0A7Z0QU67</accession>
<proteinExistence type="inferred from homology"/>
<dbReference type="InterPro" id="IPR007341">
    <property type="entry name" value="Transgly_assoc"/>
</dbReference>
<gene>
    <name evidence="8" type="ORF">H0E82_12125</name>
</gene>
<evidence type="ECO:0000256" key="7">
    <source>
        <dbReference type="SAM" id="Phobius"/>
    </source>
</evidence>
<reference evidence="8 9" key="1">
    <citation type="submission" date="2020-07" db="EMBL/GenBank/DDBJ databases">
        <title>isolation of Luteimonas sp. SJ-16.</title>
        <authorList>
            <person name="Huang X.-X."/>
            <person name="Xu L."/>
            <person name="Sun J.-Q."/>
        </authorList>
    </citation>
    <scope>NUCLEOTIDE SEQUENCE [LARGE SCALE GENOMIC DNA]</scope>
    <source>
        <strain evidence="8 9">SJ-16</strain>
    </source>
</reference>
<sequence length="87" mass="9303">MEPSSLWQWVVYLVVGGIAGWLASLLMRTAHRQGILLNIVVGIVGGFIGGWLLPMIGLSVGGGWLGFLVTAFIGAVILLAIVNLFRR</sequence>
<keyword evidence="9" id="KW-1185">Reference proteome</keyword>
<feature type="transmembrane region" description="Helical" evidence="7">
    <location>
        <begin position="35"/>
        <end position="58"/>
    </location>
</feature>
<keyword evidence="4 7" id="KW-0812">Transmembrane</keyword>
<dbReference type="Proteomes" id="UP000589896">
    <property type="component" value="Unassembled WGS sequence"/>
</dbReference>
<name>A0A7Z0QU67_9GAMM</name>
<protein>
    <submittedName>
        <fullName evidence="8">GlsB/YeaQ/YmgE family stress response membrane protein</fullName>
    </submittedName>
</protein>
<feature type="transmembrane region" description="Helical" evidence="7">
    <location>
        <begin position="6"/>
        <end position="23"/>
    </location>
</feature>
<organism evidence="8 9">
    <name type="scientific">Luteimonas deserti</name>
    <dbReference type="NCBI Taxonomy" id="2752306"/>
    <lineage>
        <taxon>Bacteria</taxon>
        <taxon>Pseudomonadati</taxon>
        <taxon>Pseudomonadota</taxon>
        <taxon>Gammaproteobacteria</taxon>
        <taxon>Lysobacterales</taxon>
        <taxon>Lysobacteraceae</taxon>
        <taxon>Luteimonas</taxon>
    </lineage>
</organism>
<evidence type="ECO:0000313" key="9">
    <source>
        <dbReference type="Proteomes" id="UP000589896"/>
    </source>
</evidence>
<dbReference type="RefSeq" id="WP_180545721.1">
    <property type="nucleotide sequence ID" value="NZ_JACCJZ010000019.1"/>
</dbReference>
<evidence type="ECO:0000256" key="4">
    <source>
        <dbReference type="ARBA" id="ARBA00022692"/>
    </source>
</evidence>
<keyword evidence="3" id="KW-1003">Cell membrane</keyword>
<evidence type="ECO:0000256" key="3">
    <source>
        <dbReference type="ARBA" id="ARBA00022475"/>
    </source>
</evidence>
<evidence type="ECO:0000256" key="1">
    <source>
        <dbReference type="ARBA" id="ARBA00004651"/>
    </source>
</evidence>
<comment type="subcellular location">
    <subcellularLocation>
        <location evidence="1">Cell membrane</location>
        <topology evidence="1">Multi-pass membrane protein</topology>
    </subcellularLocation>
</comment>